<sequence length="45" mass="4878">MLRTIVVGSCVSVQGTFESQLENGKIVVRVGDRLFAGKPVMRNNA</sequence>
<dbReference type="AlphaFoldDB" id="A0A0Q0QSA8"/>
<dbReference type="RefSeq" id="WP_013065963.1">
    <property type="nucleotide sequence ID" value="NZ_CP061202.1"/>
</dbReference>
<proteinExistence type="predicted"/>
<dbReference type="GeneID" id="66724782"/>
<reference evidence="1 2" key="1">
    <citation type="submission" date="2016-10" db="EMBL/GenBank/DDBJ databases">
        <authorList>
            <person name="de Groot N.N."/>
        </authorList>
    </citation>
    <scope>NUCLEOTIDE SEQUENCE [LARGE SCALE GENOMIC DNA]</scope>
    <source>
        <strain evidence="2">DSM 938 / 37b4</strain>
    </source>
</reference>
<gene>
    <name evidence="1" type="ORF">SAMN04244550_02257</name>
</gene>
<protein>
    <recommendedName>
        <fullName evidence="3">Translation initiation factor 2</fullName>
    </recommendedName>
</protein>
<dbReference type="Proteomes" id="UP000183812">
    <property type="component" value="Unassembled WGS sequence"/>
</dbReference>
<name>A0A0Q0QSA8_RHOCA</name>
<evidence type="ECO:0000313" key="2">
    <source>
        <dbReference type="Proteomes" id="UP000183812"/>
    </source>
</evidence>
<evidence type="ECO:0008006" key="3">
    <source>
        <dbReference type="Google" id="ProtNLM"/>
    </source>
</evidence>
<organism evidence="1 2">
    <name type="scientific">Rhodobacter capsulatus</name>
    <name type="common">Rhodopseudomonas capsulata</name>
    <dbReference type="NCBI Taxonomy" id="1061"/>
    <lineage>
        <taxon>Bacteria</taxon>
        <taxon>Pseudomonadati</taxon>
        <taxon>Pseudomonadota</taxon>
        <taxon>Alphaproteobacteria</taxon>
        <taxon>Rhodobacterales</taxon>
        <taxon>Rhodobacter group</taxon>
        <taxon>Rhodobacter</taxon>
    </lineage>
</organism>
<dbReference type="EMBL" id="FNAY01000011">
    <property type="protein sequence ID" value="SDF44678.1"/>
    <property type="molecule type" value="Genomic_DNA"/>
</dbReference>
<accession>A0A0Q0QSA8</accession>
<evidence type="ECO:0000313" key="1">
    <source>
        <dbReference type="EMBL" id="SDF44678.1"/>
    </source>
</evidence>